<organism evidence="1 2">
    <name type="scientific">Colletotrichum truncatum</name>
    <name type="common">Anthracnose fungus</name>
    <name type="synonym">Colletotrichum capsici</name>
    <dbReference type="NCBI Taxonomy" id="5467"/>
    <lineage>
        <taxon>Eukaryota</taxon>
        <taxon>Fungi</taxon>
        <taxon>Dikarya</taxon>
        <taxon>Ascomycota</taxon>
        <taxon>Pezizomycotina</taxon>
        <taxon>Sordariomycetes</taxon>
        <taxon>Hypocreomycetidae</taxon>
        <taxon>Glomerellales</taxon>
        <taxon>Glomerellaceae</taxon>
        <taxon>Colletotrichum</taxon>
        <taxon>Colletotrichum truncatum species complex</taxon>
    </lineage>
</organism>
<proteinExistence type="predicted"/>
<dbReference type="EMBL" id="VUJX02000008">
    <property type="protein sequence ID" value="KAL0933226.1"/>
    <property type="molecule type" value="Genomic_DNA"/>
</dbReference>
<dbReference type="Proteomes" id="UP000805649">
    <property type="component" value="Unassembled WGS sequence"/>
</dbReference>
<keyword evidence="2" id="KW-1185">Reference proteome</keyword>
<protein>
    <submittedName>
        <fullName evidence="1">Uncharacterized protein</fullName>
    </submittedName>
</protein>
<name>A0ACC3YMV1_COLTU</name>
<reference evidence="1 2" key="1">
    <citation type="journal article" date="2020" name="Phytopathology">
        <title>Genome Sequence Resources of Colletotrichum truncatum, C. plurivorum, C. musicola, and C. sojae: Four Species Pathogenic to Soybean (Glycine max).</title>
        <authorList>
            <person name="Rogerio F."/>
            <person name="Boufleur T.R."/>
            <person name="Ciampi-Guillardi M."/>
            <person name="Sukno S.A."/>
            <person name="Thon M.R."/>
            <person name="Massola Junior N.S."/>
            <person name="Baroncelli R."/>
        </authorList>
    </citation>
    <scope>NUCLEOTIDE SEQUENCE [LARGE SCALE GENOMIC DNA]</scope>
    <source>
        <strain evidence="1 2">CMES1059</strain>
    </source>
</reference>
<sequence>MACGHTLRSRLKDCKKGDQCRGELWKPAFINDSCAACHRPMNYRQIRALYEAKHSVLMAEYREAKSTGNEEKMRRLQRAMIRNTQLSRLGNFAVSLTRDAPCGDVQWPTTDKENGSSGG</sequence>
<gene>
    <name evidence="1" type="ORF">CTRU02_212189</name>
</gene>
<evidence type="ECO:0000313" key="1">
    <source>
        <dbReference type="EMBL" id="KAL0933226.1"/>
    </source>
</evidence>
<comment type="caution">
    <text evidence="1">The sequence shown here is derived from an EMBL/GenBank/DDBJ whole genome shotgun (WGS) entry which is preliminary data.</text>
</comment>
<accession>A0ACC3YMV1</accession>
<evidence type="ECO:0000313" key="2">
    <source>
        <dbReference type="Proteomes" id="UP000805649"/>
    </source>
</evidence>